<dbReference type="InterPro" id="IPR011050">
    <property type="entry name" value="Pectin_lyase_fold/virulence"/>
</dbReference>
<dbReference type="SUPFAM" id="SSF51126">
    <property type="entry name" value="Pectin lyase-like"/>
    <property type="match status" value="1"/>
</dbReference>
<dbReference type="EMBL" id="BART01014025">
    <property type="protein sequence ID" value="GAG83954.1"/>
    <property type="molecule type" value="Genomic_DNA"/>
</dbReference>
<name>X1AMX5_9ZZZZ</name>
<proteinExistence type="predicted"/>
<sequence>MNKKLVIFGVAVLLICVGLSGCNEESIPKTITVGMGGNYTIIQEAINNANNGDTIKFFQ</sequence>
<organism evidence="1">
    <name type="scientific">marine sediment metagenome</name>
    <dbReference type="NCBI Taxonomy" id="412755"/>
    <lineage>
        <taxon>unclassified sequences</taxon>
        <taxon>metagenomes</taxon>
        <taxon>ecological metagenomes</taxon>
    </lineage>
</organism>
<comment type="caution">
    <text evidence="1">The sequence shown here is derived from an EMBL/GenBank/DDBJ whole genome shotgun (WGS) entry which is preliminary data.</text>
</comment>
<evidence type="ECO:0000313" key="1">
    <source>
        <dbReference type="EMBL" id="GAG83954.1"/>
    </source>
</evidence>
<dbReference type="PROSITE" id="PS51257">
    <property type="entry name" value="PROKAR_LIPOPROTEIN"/>
    <property type="match status" value="1"/>
</dbReference>
<reference evidence="1" key="1">
    <citation type="journal article" date="2014" name="Front. Microbiol.">
        <title>High frequency of phylogenetically diverse reductive dehalogenase-homologous genes in deep subseafloor sedimentary metagenomes.</title>
        <authorList>
            <person name="Kawai M."/>
            <person name="Futagami T."/>
            <person name="Toyoda A."/>
            <person name="Takaki Y."/>
            <person name="Nishi S."/>
            <person name="Hori S."/>
            <person name="Arai W."/>
            <person name="Tsubouchi T."/>
            <person name="Morono Y."/>
            <person name="Uchiyama I."/>
            <person name="Ito T."/>
            <person name="Fujiyama A."/>
            <person name="Inagaki F."/>
            <person name="Takami H."/>
        </authorList>
    </citation>
    <scope>NUCLEOTIDE SEQUENCE</scope>
    <source>
        <strain evidence="1">Expedition CK06-06</strain>
    </source>
</reference>
<dbReference type="AlphaFoldDB" id="X1AMX5"/>
<accession>X1AMX5</accession>
<protein>
    <submittedName>
        <fullName evidence="1">Uncharacterized protein</fullName>
    </submittedName>
</protein>
<gene>
    <name evidence="1" type="ORF">S01H4_28285</name>
</gene>